<feature type="compositionally biased region" description="Basic and acidic residues" evidence="1">
    <location>
        <begin position="74"/>
        <end position="94"/>
    </location>
</feature>
<feature type="domain" description="CxC2-like cysteine cluster KDZ transposase-associated" evidence="2">
    <location>
        <begin position="310"/>
        <end position="413"/>
    </location>
</feature>
<accession>A0A0C9VDQ4</accession>
<dbReference type="OrthoDB" id="3004525at2759"/>
<protein>
    <recommendedName>
        <fullName evidence="2">CxC2-like cysteine cluster KDZ transposase-associated domain-containing protein</fullName>
    </recommendedName>
</protein>
<proteinExistence type="predicted"/>
<feature type="region of interest" description="Disordered" evidence="1">
    <location>
        <begin position="66"/>
        <end position="95"/>
    </location>
</feature>
<sequence>MGKRWTTKVQFAWLLKKLVEYQKIKMTKQTDMVVKIFLQNTVDEFFLRFPERISLWGITSRPLKKVEPTEDEAKEWPDSKKDDLTAEQQEELRQARTTRTQQVVVWFSNHGDDIVEPADDLLEALPATPPKRVQIQNVYISPTGREEITFQYEEPSPVKEPCHRGSTINPNTGPPSFGLYSPGHEFTPHQLNGYMGYDDGDDGVDVVEETDWLGLDGFGTGNDDEDVDLDPRSQTRRKRYQASDAPLHDWLQVRQIFLDELMRHDAPDMDPKHAQCSCCLGAALSRLTLECRSIESRQRWNDRYFEKTTLMDLGLRVQLGYRGGPCNKPEPGDKKFIVLDISGIECLGVDFCGCSTRPRVSQLLECGWYPTSVRRPRSVVTFRTLRFFELLRLQSKTSAYDFYTTLVRITDNTLPNPTPDRYMPFSRVAREWSHLKMLRRGGRGNVKDGAGGTKEGELALLCPACPQPAWNLPEE</sequence>
<evidence type="ECO:0000259" key="2">
    <source>
        <dbReference type="Pfam" id="PF18803"/>
    </source>
</evidence>
<dbReference type="Proteomes" id="UP000054279">
    <property type="component" value="Unassembled WGS sequence"/>
</dbReference>
<evidence type="ECO:0000256" key="1">
    <source>
        <dbReference type="SAM" id="MobiDB-lite"/>
    </source>
</evidence>
<dbReference type="AlphaFoldDB" id="A0A0C9VDQ4"/>
<evidence type="ECO:0000313" key="4">
    <source>
        <dbReference type="Proteomes" id="UP000054279"/>
    </source>
</evidence>
<evidence type="ECO:0000313" key="3">
    <source>
        <dbReference type="EMBL" id="KIJ35546.1"/>
    </source>
</evidence>
<organism evidence="3 4">
    <name type="scientific">Sphaerobolus stellatus (strain SS14)</name>
    <dbReference type="NCBI Taxonomy" id="990650"/>
    <lineage>
        <taxon>Eukaryota</taxon>
        <taxon>Fungi</taxon>
        <taxon>Dikarya</taxon>
        <taxon>Basidiomycota</taxon>
        <taxon>Agaricomycotina</taxon>
        <taxon>Agaricomycetes</taxon>
        <taxon>Phallomycetidae</taxon>
        <taxon>Geastrales</taxon>
        <taxon>Sphaerobolaceae</taxon>
        <taxon>Sphaerobolus</taxon>
    </lineage>
</organism>
<dbReference type="Pfam" id="PF18803">
    <property type="entry name" value="CxC2"/>
    <property type="match status" value="1"/>
</dbReference>
<dbReference type="EMBL" id="KN837187">
    <property type="protein sequence ID" value="KIJ35546.1"/>
    <property type="molecule type" value="Genomic_DNA"/>
</dbReference>
<keyword evidence="4" id="KW-1185">Reference proteome</keyword>
<name>A0A0C9VDQ4_SPHS4</name>
<gene>
    <name evidence="3" type="ORF">M422DRAFT_262128</name>
</gene>
<dbReference type="HOGENOM" id="CLU_575116_0_0_1"/>
<dbReference type="InterPro" id="IPR041457">
    <property type="entry name" value="CxC2_KDZ-assoc"/>
</dbReference>
<reference evidence="3 4" key="1">
    <citation type="submission" date="2014-06" db="EMBL/GenBank/DDBJ databases">
        <title>Evolutionary Origins and Diversification of the Mycorrhizal Mutualists.</title>
        <authorList>
            <consortium name="DOE Joint Genome Institute"/>
            <consortium name="Mycorrhizal Genomics Consortium"/>
            <person name="Kohler A."/>
            <person name="Kuo A."/>
            <person name="Nagy L.G."/>
            <person name="Floudas D."/>
            <person name="Copeland A."/>
            <person name="Barry K.W."/>
            <person name="Cichocki N."/>
            <person name="Veneault-Fourrey C."/>
            <person name="LaButti K."/>
            <person name="Lindquist E.A."/>
            <person name="Lipzen A."/>
            <person name="Lundell T."/>
            <person name="Morin E."/>
            <person name="Murat C."/>
            <person name="Riley R."/>
            <person name="Ohm R."/>
            <person name="Sun H."/>
            <person name="Tunlid A."/>
            <person name="Henrissat B."/>
            <person name="Grigoriev I.V."/>
            <person name="Hibbett D.S."/>
            <person name="Martin F."/>
        </authorList>
    </citation>
    <scope>NUCLEOTIDE SEQUENCE [LARGE SCALE GENOMIC DNA]</scope>
    <source>
        <strain evidence="3 4">SS14</strain>
    </source>
</reference>